<dbReference type="Gene3D" id="3.90.215.10">
    <property type="entry name" value="Gamma Fibrinogen, chain A, domain 1"/>
    <property type="match status" value="1"/>
</dbReference>
<evidence type="ECO:0000259" key="6">
    <source>
        <dbReference type="PROSITE" id="PS51406"/>
    </source>
</evidence>
<evidence type="ECO:0000256" key="3">
    <source>
        <dbReference type="ARBA" id="ARBA00022837"/>
    </source>
</evidence>
<reference evidence="7" key="3">
    <citation type="submission" date="2025-08" db="UniProtKB">
        <authorList>
            <consortium name="Ensembl"/>
        </authorList>
    </citation>
    <scope>IDENTIFICATION</scope>
</reference>
<dbReference type="InParanoid" id="F6WKB1"/>
<dbReference type="Pfam" id="PF00147">
    <property type="entry name" value="Fibrinogen_C"/>
    <property type="match status" value="1"/>
</dbReference>
<dbReference type="PANTHER" id="PTHR16146">
    <property type="entry name" value="INTELECTIN"/>
    <property type="match status" value="1"/>
</dbReference>
<keyword evidence="1" id="KW-0479">Metal-binding</keyword>
<dbReference type="Ensembl" id="ENSCINT00000010529.2">
    <property type="protein sequence ID" value="ENSCINP00000010529.2"/>
    <property type="gene ID" value="ENSCING00000005106.2"/>
</dbReference>
<reference evidence="7" key="2">
    <citation type="journal article" date="2008" name="Genome Biol.">
        <title>Improved genome assembly and evidence-based global gene model set for the chordate Ciona intestinalis: new insight into intron and operon populations.</title>
        <authorList>
            <person name="Satou Y."/>
            <person name="Mineta K."/>
            <person name="Ogasawara M."/>
            <person name="Sasakura Y."/>
            <person name="Shoguchi E."/>
            <person name="Ueno K."/>
            <person name="Yamada L."/>
            <person name="Matsumoto J."/>
            <person name="Wasserscheid J."/>
            <person name="Dewar K."/>
            <person name="Wiley G.B."/>
            <person name="Macmil S.L."/>
            <person name="Roe B.A."/>
            <person name="Zeller R.W."/>
            <person name="Hastings K.E."/>
            <person name="Lemaire P."/>
            <person name="Lindquist E."/>
            <person name="Endo T."/>
            <person name="Hotta K."/>
            <person name="Inaba K."/>
        </authorList>
    </citation>
    <scope>NUCLEOTIDE SEQUENCE [LARGE SCALE GENOMIC DNA]</scope>
    <source>
        <strain evidence="7">wild type</strain>
    </source>
</reference>
<dbReference type="GO" id="GO:0005615">
    <property type="term" value="C:extracellular space"/>
    <property type="evidence" value="ECO:0000318"/>
    <property type="project" value="GO_Central"/>
</dbReference>
<dbReference type="PROSITE" id="PS51406">
    <property type="entry name" value="FIBRINOGEN_C_2"/>
    <property type="match status" value="1"/>
</dbReference>
<name>F6WKB1_CIOIN</name>
<dbReference type="InterPro" id="IPR014716">
    <property type="entry name" value="Fibrinogen_a/b/g_C_1"/>
</dbReference>
<dbReference type="GeneTree" id="ENSGT00940000163443"/>
<evidence type="ECO:0000256" key="1">
    <source>
        <dbReference type="ARBA" id="ARBA00022723"/>
    </source>
</evidence>
<feature type="domain" description="Fibrinogen C-terminal" evidence="6">
    <location>
        <begin position="2"/>
        <end position="60"/>
    </location>
</feature>
<dbReference type="EMBL" id="EAAA01001990">
    <property type="status" value="NOT_ANNOTATED_CDS"/>
    <property type="molecule type" value="Genomic_DNA"/>
</dbReference>
<keyword evidence="8" id="KW-1185">Reference proteome</keyword>
<sequence length="278" mass="31672">HTKFYPYIESCDDLREIESEDGIYNIFDYGGSEYSVFCDMSTDGGGWTFVASIHENDMKGRCTAGDKWSSERGNNHNNPHGDGNWENSNTFGRIEYATREDYKNRAYFQLNASNLMVWYVPNNTSFSDYKPSAYIRYRTANKTLAKLGGNLQEIFKSYPIKYLPKANYKNGPSAPVVFDHGNLTDLMKNSVPRFFSEVEFGYVQFRALNEEKSAFAFCPGVRIVASNLNVEHFCVGSTSYHVGHKGIVGYCGDFSAFDWSTAKASDKLIHTTFFLFYR</sequence>
<dbReference type="InterPro" id="IPR002181">
    <property type="entry name" value="Fibrinogen_a/b/g_C_dom"/>
</dbReference>
<protein>
    <recommendedName>
        <fullName evidence="6">Fibrinogen C-terminal domain-containing protein</fullName>
    </recommendedName>
</protein>
<evidence type="ECO:0000256" key="5">
    <source>
        <dbReference type="SAM" id="MobiDB-lite"/>
    </source>
</evidence>
<dbReference type="OMA" id="SAXGLYF"/>
<dbReference type="AlphaFoldDB" id="F6WKB1"/>
<feature type="region of interest" description="Disordered" evidence="5">
    <location>
        <begin position="64"/>
        <end position="84"/>
    </location>
</feature>
<evidence type="ECO:0000313" key="7">
    <source>
        <dbReference type="Ensembl" id="ENSCINP00000010529.2"/>
    </source>
</evidence>
<reference evidence="8" key="1">
    <citation type="journal article" date="2002" name="Science">
        <title>The draft genome of Ciona intestinalis: insights into chordate and vertebrate origins.</title>
        <authorList>
            <person name="Dehal P."/>
            <person name="Satou Y."/>
            <person name="Campbell R.K."/>
            <person name="Chapman J."/>
            <person name="Degnan B."/>
            <person name="De Tomaso A."/>
            <person name="Davidson B."/>
            <person name="Di Gregorio A."/>
            <person name="Gelpke M."/>
            <person name="Goodstein D.M."/>
            <person name="Harafuji N."/>
            <person name="Hastings K.E."/>
            <person name="Ho I."/>
            <person name="Hotta K."/>
            <person name="Huang W."/>
            <person name="Kawashima T."/>
            <person name="Lemaire P."/>
            <person name="Martinez D."/>
            <person name="Meinertzhagen I.A."/>
            <person name="Necula S."/>
            <person name="Nonaka M."/>
            <person name="Putnam N."/>
            <person name="Rash S."/>
            <person name="Saiga H."/>
            <person name="Satake M."/>
            <person name="Terry A."/>
            <person name="Yamada L."/>
            <person name="Wang H.G."/>
            <person name="Awazu S."/>
            <person name="Azumi K."/>
            <person name="Boore J."/>
            <person name="Branno M."/>
            <person name="Chin-Bow S."/>
            <person name="DeSantis R."/>
            <person name="Doyle S."/>
            <person name="Francino P."/>
            <person name="Keys D.N."/>
            <person name="Haga S."/>
            <person name="Hayashi H."/>
            <person name="Hino K."/>
            <person name="Imai K.S."/>
            <person name="Inaba K."/>
            <person name="Kano S."/>
            <person name="Kobayashi K."/>
            <person name="Kobayashi M."/>
            <person name="Lee B.I."/>
            <person name="Makabe K.W."/>
            <person name="Manohar C."/>
            <person name="Matassi G."/>
            <person name="Medina M."/>
            <person name="Mochizuki Y."/>
            <person name="Mount S."/>
            <person name="Morishita T."/>
            <person name="Miura S."/>
            <person name="Nakayama A."/>
            <person name="Nishizaka S."/>
            <person name="Nomoto H."/>
            <person name="Ohta F."/>
            <person name="Oishi K."/>
            <person name="Rigoutsos I."/>
            <person name="Sano M."/>
            <person name="Sasaki A."/>
            <person name="Sasakura Y."/>
            <person name="Shoguchi E."/>
            <person name="Shin-i T."/>
            <person name="Spagnuolo A."/>
            <person name="Stainier D."/>
            <person name="Suzuki M.M."/>
            <person name="Tassy O."/>
            <person name="Takatori N."/>
            <person name="Tokuoka M."/>
            <person name="Yagi K."/>
            <person name="Yoshizaki F."/>
            <person name="Wada S."/>
            <person name="Zhang C."/>
            <person name="Hyatt P.D."/>
            <person name="Larimer F."/>
            <person name="Detter C."/>
            <person name="Doggett N."/>
            <person name="Glavina T."/>
            <person name="Hawkins T."/>
            <person name="Richardson P."/>
            <person name="Lucas S."/>
            <person name="Kohara Y."/>
            <person name="Levine M."/>
            <person name="Satoh N."/>
            <person name="Rokhsar D.S."/>
        </authorList>
    </citation>
    <scope>NUCLEOTIDE SEQUENCE [LARGE SCALE GENOMIC DNA]</scope>
</reference>
<proteinExistence type="predicted"/>
<keyword evidence="2" id="KW-0430">Lectin</keyword>
<accession>F6WKB1</accession>
<dbReference type="NCBIfam" id="NF040941">
    <property type="entry name" value="GGGWT_bact"/>
    <property type="match status" value="1"/>
</dbReference>
<feature type="compositionally biased region" description="Low complexity" evidence="5">
    <location>
        <begin position="75"/>
        <end position="84"/>
    </location>
</feature>
<dbReference type="PANTHER" id="PTHR16146:SF46">
    <property type="entry name" value="INTELECTIN-1A-RELATED"/>
    <property type="match status" value="1"/>
</dbReference>
<evidence type="ECO:0000313" key="8">
    <source>
        <dbReference type="Proteomes" id="UP000008144"/>
    </source>
</evidence>
<organism evidence="7 8">
    <name type="scientific">Ciona intestinalis</name>
    <name type="common">Transparent sea squirt</name>
    <name type="synonym">Ascidia intestinalis</name>
    <dbReference type="NCBI Taxonomy" id="7719"/>
    <lineage>
        <taxon>Eukaryota</taxon>
        <taxon>Metazoa</taxon>
        <taxon>Chordata</taxon>
        <taxon>Tunicata</taxon>
        <taxon>Ascidiacea</taxon>
        <taxon>Phlebobranchia</taxon>
        <taxon>Cionidae</taxon>
        <taxon>Ciona</taxon>
    </lineage>
</organism>
<dbReference type="HOGENOM" id="CLU_066147_0_0_1"/>
<reference evidence="7" key="4">
    <citation type="submission" date="2025-09" db="UniProtKB">
        <authorList>
            <consortium name="Ensembl"/>
        </authorList>
    </citation>
    <scope>IDENTIFICATION</scope>
</reference>
<evidence type="ECO:0000256" key="2">
    <source>
        <dbReference type="ARBA" id="ARBA00022734"/>
    </source>
</evidence>
<dbReference type="SUPFAM" id="SSF56496">
    <property type="entry name" value="Fibrinogen C-terminal domain-like"/>
    <property type="match status" value="1"/>
</dbReference>
<evidence type="ECO:0000256" key="4">
    <source>
        <dbReference type="ARBA" id="ARBA00023157"/>
    </source>
</evidence>
<dbReference type="GO" id="GO:0046872">
    <property type="term" value="F:metal ion binding"/>
    <property type="evidence" value="ECO:0007669"/>
    <property type="project" value="UniProtKB-KW"/>
</dbReference>
<dbReference type="GO" id="GO:0070492">
    <property type="term" value="F:oligosaccharide binding"/>
    <property type="evidence" value="ECO:0000318"/>
    <property type="project" value="GO_Central"/>
</dbReference>
<keyword evidence="4" id="KW-1015">Disulfide bond</keyword>
<dbReference type="InterPro" id="IPR036056">
    <property type="entry name" value="Fibrinogen-like_C"/>
</dbReference>
<keyword evidence="3" id="KW-0106">Calcium</keyword>
<dbReference type="Proteomes" id="UP000008144">
    <property type="component" value="Chromosome 4"/>
</dbReference>